<dbReference type="SMART" id="SM00104">
    <property type="entry name" value="ANATO"/>
    <property type="match status" value="2"/>
</dbReference>
<dbReference type="Gene3D" id="1.20.91.20">
    <property type="entry name" value="Anaphylotoxins (complement system)"/>
    <property type="match status" value="1"/>
</dbReference>
<evidence type="ECO:0000256" key="7">
    <source>
        <dbReference type="SAM" id="SignalP"/>
    </source>
</evidence>
<dbReference type="PANTHER" id="PTHR45656:SF4">
    <property type="entry name" value="PROTEIN CBR-CLEC-78"/>
    <property type="match status" value="1"/>
</dbReference>
<feature type="domain" description="Anaphylatoxin-like" evidence="8">
    <location>
        <begin position="108"/>
        <end position="141"/>
    </location>
</feature>
<dbReference type="PANTHER" id="PTHR45656">
    <property type="entry name" value="PROTEIN CBR-CLEC-78"/>
    <property type="match status" value="1"/>
</dbReference>
<protein>
    <submittedName>
        <fullName evidence="11">Zona pellucida sperm-binding protein 3 receptor-like</fullName>
    </submittedName>
</protein>
<name>A0A1S3JBC5_LINAN</name>
<sequence length="292" mass="32313">MGAVHLSVAAVLFVVTFWQTAATEEGENKYCGEPPQVAFAYRIALAKNYRKGERIRYTCEKGYQHVGGSSYKFCLTGVWVGHNIICEQIAPPTSNLYPGALFDYKRQCCQKGLRARTGNESCATLAKSMCEPCKTAFLKCCPDQDLPQEDVQPMSCSQPPKAAYAYVSAPEKLYEHGGKVHYICLKGYQHTNGSTHKVCENGTWTGEDIGCEKITLPPNPDIDPDALKDYIRMCCLKGLKTKAGSGTCKELSLPMCEPCKTPFLKCCVDKTINIYRSTLYTAITSYSKLLVN</sequence>
<evidence type="ECO:0000256" key="6">
    <source>
        <dbReference type="PROSITE-ProRule" id="PRU00302"/>
    </source>
</evidence>
<dbReference type="Pfam" id="PF00084">
    <property type="entry name" value="Sushi"/>
    <property type="match status" value="2"/>
</dbReference>
<dbReference type="SUPFAM" id="SSF57535">
    <property type="entry name" value="Complement control module/SCR domain"/>
    <property type="match status" value="2"/>
</dbReference>
<evidence type="ECO:0000256" key="4">
    <source>
        <dbReference type="ARBA" id="ARBA00022737"/>
    </source>
</evidence>
<dbReference type="CDD" id="cd00033">
    <property type="entry name" value="CCP"/>
    <property type="match status" value="2"/>
</dbReference>
<dbReference type="GO" id="GO:0005576">
    <property type="term" value="C:extracellular region"/>
    <property type="evidence" value="ECO:0007669"/>
    <property type="project" value="UniProtKB-SubCell"/>
</dbReference>
<feature type="disulfide bond" evidence="6">
    <location>
        <begin position="31"/>
        <end position="74"/>
    </location>
</feature>
<dbReference type="SMART" id="SM00032">
    <property type="entry name" value="CCP"/>
    <property type="match status" value="2"/>
</dbReference>
<feature type="domain" description="Sushi" evidence="9">
    <location>
        <begin position="29"/>
        <end position="88"/>
    </location>
</feature>
<keyword evidence="10" id="KW-1185">Reference proteome</keyword>
<dbReference type="GeneID" id="106171788"/>
<comment type="subcellular location">
    <subcellularLocation>
        <location evidence="1">Secreted</location>
    </subcellularLocation>
</comment>
<dbReference type="PROSITE" id="PS50923">
    <property type="entry name" value="SUSHI"/>
    <property type="match status" value="2"/>
</dbReference>
<evidence type="ECO:0000256" key="1">
    <source>
        <dbReference type="ARBA" id="ARBA00004613"/>
    </source>
</evidence>
<dbReference type="AlphaFoldDB" id="A0A1S3JBC5"/>
<gene>
    <name evidence="11" type="primary">LOC106171788</name>
</gene>
<keyword evidence="6" id="KW-0768">Sushi</keyword>
<evidence type="ECO:0000256" key="5">
    <source>
        <dbReference type="ARBA" id="ARBA00023157"/>
    </source>
</evidence>
<feature type="disulfide bond" evidence="6">
    <location>
        <begin position="184"/>
        <end position="211"/>
    </location>
</feature>
<reference evidence="11" key="1">
    <citation type="submission" date="2025-08" db="UniProtKB">
        <authorList>
            <consortium name="RefSeq"/>
        </authorList>
    </citation>
    <scope>IDENTIFICATION</scope>
    <source>
        <tissue evidence="11">Gonads</tissue>
    </source>
</reference>
<dbReference type="InterPro" id="IPR000436">
    <property type="entry name" value="Sushi_SCR_CCP_dom"/>
</dbReference>
<dbReference type="KEGG" id="lak:106171788"/>
<keyword evidence="2" id="KW-0964">Secreted</keyword>
<dbReference type="InterPro" id="IPR035976">
    <property type="entry name" value="Sushi/SCR/CCP_sf"/>
</dbReference>
<feature type="disulfide bond" evidence="6">
    <location>
        <begin position="59"/>
        <end position="86"/>
    </location>
</feature>
<dbReference type="RefSeq" id="XP_013407710.1">
    <property type="nucleotide sequence ID" value="XM_013552256.2"/>
</dbReference>
<dbReference type="OrthoDB" id="9984531at2759"/>
<dbReference type="Gene3D" id="2.10.70.10">
    <property type="entry name" value="Complement Module, domain 1"/>
    <property type="match status" value="2"/>
</dbReference>
<accession>A0A1S3JBC5</accession>
<evidence type="ECO:0000313" key="11">
    <source>
        <dbReference type="RefSeq" id="XP_013407710.1"/>
    </source>
</evidence>
<dbReference type="InParanoid" id="A0A1S3JBC5"/>
<dbReference type="Proteomes" id="UP000085678">
    <property type="component" value="Unplaced"/>
</dbReference>
<keyword evidence="4" id="KW-0677">Repeat</keyword>
<feature type="signal peptide" evidence="7">
    <location>
        <begin position="1"/>
        <end position="22"/>
    </location>
</feature>
<evidence type="ECO:0000259" key="9">
    <source>
        <dbReference type="PROSITE" id="PS50923"/>
    </source>
</evidence>
<evidence type="ECO:0000256" key="2">
    <source>
        <dbReference type="ARBA" id="ARBA00022525"/>
    </source>
</evidence>
<proteinExistence type="predicted"/>
<organism evidence="10 11">
    <name type="scientific">Lingula anatina</name>
    <name type="common">Brachiopod</name>
    <name type="synonym">Lingula unguis</name>
    <dbReference type="NCBI Taxonomy" id="7574"/>
    <lineage>
        <taxon>Eukaryota</taxon>
        <taxon>Metazoa</taxon>
        <taxon>Spiralia</taxon>
        <taxon>Lophotrochozoa</taxon>
        <taxon>Brachiopoda</taxon>
        <taxon>Linguliformea</taxon>
        <taxon>Lingulata</taxon>
        <taxon>Lingulida</taxon>
        <taxon>Linguloidea</taxon>
        <taxon>Lingulidae</taxon>
        <taxon>Lingula</taxon>
    </lineage>
</organism>
<feature type="domain" description="Sushi" evidence="9">
    <location>
        <begin position="154"/>
        <end position="213"/>
    </location>
</feature>
<feature type="chain" id="PRO_5010164541" evidence="7">
    <location>
        <begin position="23"/>
        <end position="292"/>
    </location>
</feature>
<dbReference type="InterPro" id="IPR000020">
    <property type="entry name" value="Anaphylatoxin/fibulin"/>
</dbReference>
<feature type="disulfide bond" evidence="6">
    <location>
        <begin position="156"/>
        <end position="199"/>
    </location>
</feature>
<evidence type="ECO:0000256" key="3">
    <source>
        <dbReference type="ARBA" id="ARBA00022729"/>
    </source>
</evidence>
<keyword evidence="3 7" id="KW-0732">Signal</keyword>
<dbReference type="InterPro" id="IPR051277">
    <property type="entry name" value="SEZ6_CSMD_C4BPB_Regulators"/>
</dbReference>
<keyword evidence="5 6" id="KW-1015">Disulfide bond</keyword>
<evidence type="ECO:0000313" key="10">
    <source>
        <dbReference type="Proteomes" id="UP000085678"/>
    </source>
</evidence>
<evidence type="ECO:0000259" key="8">
    <source>
        <dbReference type="PROSITE" id="PS01178"/>
    </source>
</evidence>
<dbReference type="PROSITE" id="PS01178">
    <property type="entry name" value="ANAPHYLATOXIN_2"/>
    <property type="match status" value="1"/>
</dbReference>